<protein>
    <submittedName>
        <fullName evidence="2">Uncharacterized protein</fullName>
    </submittedName>
</protein>
<dbReference type="AlphaFoldDB" id="A0A540VUJ9"/>
<dbReference type="Proteomes" id="UP000315400">
    <property type="component" value="Unassembled WGS sequence"/>
</dbReference>
<dbReference type="EMBL" id="VIFK01000014">
    <property type="protein sequence ID" value="TQF00413.1"/>
    <property type="molecule type" value="Genomic_DNA"/>
</dbReference>
<evidence type="ECO:0000313" key="2">
    <source>
        <dbReference type="EMBL" id="TQF00413.1"/>
    </source>
</evidence>
<gene>
    <name evidence="2" type="ORF">FKY71_03770</name>
</gene>
<evidence type="ECO:0000313" key="3">
    <source>
        <dbReference type="Proteomes" id="UP000315400"/>
    </source>
</evidence>
<comment type="caution">
    <text evidence="2">The sequence shown here is derived from an EMBL/GenBank/DDBJ whole genome shotgun (WGS) entry which is preliminary data.</text>
</comment>
<sequence length="119" mass="13379">MTDYISPELEEMLKAARKKAMTSSSRLRVHVGQRTYPILKLWNGGFALDAENAPHLRGLVDIYDSAKHLMECLIVASAEEEGLMHYDFKRATQAHETAPRDFAEDESAPVGLLTKEPLH</sequence>
<organism evidence="2 3">
    <name type="scientific">Spiribacter salinus</name>
    <dbReference type="NCBI Taxonomy" id="1335746"/>
    <lineage>
        <taxon>Bacteria</taxon>
        <taxon>Pseudomonadati</taxon>
        <taxon>Pseudomonadota</taxon>
        <taxon>Gammaproteobacteria</taxon>
        <taxon>Chromatiales</taxon>
        <taxon>Ectothiorhodospiraceae</taxon>
        <taxon>Spiribacter</taxon>
    </lineage>
</organism>
<evidence type="ECO:0000256" key="1">
    <source>
        <dbReference type="SAM" id="MobiDB-lite"/>
    </source>
</evidence>
<proteinExistence type="predicted"/>
<name>A0A540VUJ9_9GAMM</name>
<feature type="region of interest" description="Disordered" evidence="1">
    <location>
        <begin position="97"/>
        <end position="119"/>
    </location>
</feature>
<reference evidence="2 3" key="1">
    <citation type="submission" date="2019-06" db="EMBL/GenBank/DDBJ databases">
        <title>Metagenome assembled Genome of Spiribacter salinus SL48-SHIP from the microbial mat of Salt Lake 48 (Novosibirsk region, Russia).</title>
        <authorList>
            <person name="Shipova A."/>
            <person name="Rozanov A.S."/>
            <person name="Bryanskaya A.V."/>
            <person name="Peltek S.E."/>
        </authorList>
    </citation>
    <scope>NUCLEOTIDE SEQUENCE [LARGE SCALE GENOMIC DNA]</scope>
    <source>
        <strain evidence="2">SL48-SHIP-2</strain>
    </source>
</reference>
<accession>A0A540VUJ9</accession>